<dbReference type="InterPro" id="IPR001343">
    <property type="entry name" value="Hemolysn_Ca-bd"/>
</dbReference>
<dbReference type="RefSeq" id="WP_238245207.1">
    <property type="nucleotide sequence ID" value="NZ_BPQP01000053.1"/>
</dbReference>
<keyword evidence="3" id="KW-0325">Glycoprotein</keyword>
<dbReference type="Gene3D" id="2.150.10.10">
    <property type="entry name" value="Serralysin-like metalloprotease, C-terminal"/>
    <property type="match status" value="5"/>
</dbReference>
<evidence type="ECO:0008006" key="7">
    <source>
        <dbReference type="Google" id="ProtNLM"/>
    </source>
</evidence>
<feature type="region of interest" description="Disordered" evidence="4">
    <location>
        <begin position="2998"/>
        <end position="3104"/>
    </location>
</feature>
<feature type="compositionally biased region" description="Acidic residues" evidence="4">
    <location>
        <begin position="3047"/>
        <end position="3056"/>
    </location>
</feature>
<dbReference type="PANTHER" id="PTHR11475">
    <property type="entry name" value="OXIDASE/PEROXIDASE"/>
    <property type="match status" value="1"/>
</dbReference>
<feature type="compositionally biased region" description="Low complexity" evidence="4">
    <location>
        <begin position="3095"/>
        <end position="3104"/>
    </location>
</feature>
<dbReference type="PANTHER" id="PTHR11475:SF4">
    <property type="entry name" value="CHORION PEROXIDASE"/>
    <property type="match status" value="1"/>
</dbReference>
<feature type="compositionally biased region" description="Acidic residues" evidence="4">
    <location>
        <begin position="3013"/>
        <end position="3022"/>
    </location>
</feature>
<reference evidence="5" key="1">
    <citation type="journal article" date="2021" name="Front. Microbiol.">
        <title>Comprehensive Comparative Genomics and Phenotyping of Methylobacterium Species.</title>
        <authorList>
            <person name="Alessa O."/>
            <person name="Ogura Y."/>
            <person name="Fujitani Y."/>
            <person name="Takami H."/>
            <person name="Hayashi T."/>
            <person name="Sahin N."/>
            <person name="Tani A."/>
        </authorList>
    </citation>
    <scope>NUCLEOTIDE SEQUENCE</scope>
    <source>
        <strain evidence="5">DSM 19015</strain>
    </source>
</reference>
<evidence type="ECO:0000256" key="4">
    <source>
        <dbReference type="SAM" id="MobiDB-lite"/>
    </source>
</evidence>
<dbReference type="PROSITE" id="PS50292">
    <property type="entry name" value="PEROXIDASE_3"/>
    <property type="match status" value="2"/>
</dbReference>
<dbReference type="InterPro" id="IPR018511">
    <property type="entry name" value="Hemolysin-typ_Ca-bd_CS"/>
</dbReference>
<dbReference type="Pfam" id="PF00353">
    <property type="entry name" value="HemolysinCabind"/>
    <property type="match status" value="13"/>
</dbReference>
<feature type="compositionally biased region" description="Gly residues" evidence="4">
    <location>
        <begin position="3071"/>
        <end position="3094"/>
    </location>
</feature>
<dbReference type="InterPro" id="IPR054720">
    <property type="entry name" value="HpiC1"/>
</dbReference>
<dbReference type="PRINTS" id="PR00313">
    <property type="entry name" value="CABNDNGRPT"/>
</dbReference>
<dbReference type="InterPro" id="IPR037120">
    <property type="entry name" value="Haem_peroxidase_sf_animal"/>
</dbReference>
<dbReference type="SUPFAM" id="SSF51120">
    <property type="entry name" value="beta-Roll"/>
    <property type="match status" value="6"/>
</dbReference>
<feature type="compositionally biased region" description="Low complexity" evidence="4">
    <location>
        <begin position="3057"/>
        <end position="3070"/>
    </location>
</feature>
<name>A0ABQ4RZG7_9HYPH</name>
<evidence type="ECO:0000313" key="5">
    <source>
        <dbReference type="EMBL" id="GJD96086.1"/>
    </source>
</evidence>
<proteinExistence type="predicted"/>
<evidence type="ECO:0000256" key="3">
    <source>
        <dbReference type="ARBA" id="ARBA00023180"/>
    </source>
</evidence>
<dbReference type="EMBL" id="BPQP01000053">
    <property type="protein sequence ID" value="GJD96086.1"/>
    <property type="molecule type" value="Genomic_DNA"/>
</dbReference>
<keyword evidence="2" id="KW-0964">Secreted</keyword>
<protein>
    <recommendedName>
        <fullName evidence="7">Heme peroxidase</fullName>
    </recommendedName>
</protein>
<sequence length="3403" mass="354783">MAVHLNHQDLTFILKQIRIAEAHASGIDLRELRVDAVTGAFLSDRGLYDADGVWQGEGDPPRAVPDPHTPYGLRTVDGTFNNIVPGRENWGASGEPMPQMFRPSHLDDADGDRMPLGGGAAVTNNDYGTPGDVADADPRLISNLVVDASLGNPAAIAAALRLAGSERVIADQQAITTAYEAVRAATTAEAREEAQGNLDEILADKGITVTNGSIDNLNVAPDEGLSKPFNAWMTFFGQFFDHGLDLISKGGPGVGTVYIPLAADDPLVTHGPDGVAGTRDEVDPRSAFMVLTRATPDQGSQRNVTTPFVDQNQTYTSNPSHQVFLREYEMGADGRPVATGRLLGGENGGLATWADVKEQARTMLGIDLRDTDVSAVPHLLTDPYGAFVPGADGLPQVMARLTSGEIVYLSGTVAQPLSLSATQLPAGATARDSAGAPVVLDAGDTFAVARTFNAFLDDIAHNAVPKGFVDHDRNPDTPSVEQLPDADGVTGNAIVPNRQGVNLTYDDELLDRHYVTGDGRGNENIGLTAVHHIFHSEHNRQVSAQKLTILKEGDLAFVNEWLDAPIDQAQLNQIRNRLTTVPNQETFLASLEDGDAQTGIANLELNWNGERLFQAGRFATEMQYQHLVFEEFARKVQPQIDVFVFNSVTEIDPAIFAEFANTVYRFGHSMLTENMPRVGAQGQAMDTDLGLIESFLNPVRFDNDGALSHDEAAAAIIRGMTVERGSEIDEFVVGALRNNLLGLPLDLAAINIARGRDTGTPTLNEAREQLFAATGSTFLTPYGSWTEMAANLKNPMSVVNFIAAYGTHPELLKRVLAPTPTDQNATRELNAAEKRAVAMELVLGVEADGVTPSDIEDRRAFLNGTGSWNAETSGLNAVDLWVGGLAEKQMPFGGLLGSTFNAIFEAQLENLQDADRFYYLTRTQGQNFLNELEQNSFSKMMLANTDLALPGADGIRGTGDDIVPRHIGIDSFSDYDFELELDARNQADQNGAEAGIDPTGNDPVLEAMGMGKVMRDDPRTAGVDESATSGFHASVNALVRRYNADGTPANRLIDGTEDGAGTAAGPVTWADVKANALRLGIDLTDADLGNAPVLRVGPDGTFGFSPSLDVTRPVALVNGSFDDQPLTATTPGVNVDAKGNYTFAAPTGWSITGGQGGGTYAPVGTVDAAGLDGANVVWLRGGAALTQEVGTTLQAGSRYAFTFQVGDRNDFVWPGAVARLLDGAGNEVSSMTLLAPADGQWREFTLNSGVIPASLDGQTLRLEIRNSGDTDAQILVDDVDVTRTSETVYRSDLKPDQTLDYHAASDPFARDAEGNVLRTGQAFVTPVPTANLDAAVVNPTALAQPFEPGHYLRFTGGEHVLVGGTNGNDTIVTDFGDDGIWGDAGNDRIESGAGVDLVNGGDGDDVITDSGDSGDFLKGEGGNDVIANSNGLDILMGGTGKDVIFVGVDTTEVFAGDGDDFVLGGDGVDLLMGNEGSDWIEGGGGFDTTAGDNSELFFNSAIKGHDVMFAGGDENDFDGESGDDIMVQGESVMRNEGMFGFDWAIFKGNARDGYADMRIPVFTTEEADILRNRFDSTEGLSGWENDDTLIGDDRTAADAVEEEPGGNTVAANEGVFFNDGLTLEGLNRIAGLRAVLGDLVPNAPVNPTPAQLQTVLFEAGNILLGGAGSDTLQGNGGDDVLDGDRWLNVRISIRGGANGNGPEIATVDSLRHVFAAGPGIPPAWEGKSLFELMVARTIRPDQMHIVREVVNTGVTADDADTAVFNDVRDNYVITRVGDALRVQHVSLSDPAVDDGTDTLRNIETLRFADGEVDVALVRNQPFDRVEIASADNTGNAPSLTATVFGAVAGRGITLKWQVLDANGDWSDVPGASGSTFTPAPGVEARVVALWTETVTGNGTGQSTPSVQTAFLGTVADEDVDGSTSSNLIVGRAGDDDIAGEEGLDRILGGDGDDRLDGGAGDDVLFGNAGADILIGRTGNNVLNGGVGDDELNGGHGNDTLNGDAGTDTMVASGLVGSYGFVRAGNAITVTDDLGAEGDGIDTATGVELFQDDAGTVLNLVAGNTGTGGADIVAGNNNGNDLNGGAGNDRVFGAGGADTITQTSTAGRDFVDGGAGVDTYELAGVGGPETFRIYSRAAWLGISGNAVSNANTEIVVTRNGTGNANVVAELDNIEEIRVNALGVTTPGGANGGASEGDTILVVGTFDNTSLNFNTITVDGSQGDDTVDISALSSAHRIVFRSNGGHDTVVGTLRAQDVIEIPAGTTATDYVATTANGMTTLTNGTHAITFAGSVIPTLEPTTANGGGTGGGAGGTPGTGGAFALTAADLAGIKNLVQGRQATEDDDTANATGVRTLSGAGNNLEHPEWGAADQPFIRLTEAHYGAYDPATNNNALNPLYNGLDPRAISNVLGAQEADLPNEPNGSNIFFMAFGQYFDHGLDFLPKSAANGTVQIDQPGSGRAPGTNNPADLTRGEVHAIGPDGVPQHLNKTSPFVDQNQAYGSHELVGQFLRESDGERGVGARLLAGVPDPTNPDFNLLPTLRELINHHWAADTIFHDPSLPGGEVSFRTYFSNFPITETRTGSLFNAQGAFDPEAVSVFASNFMGSGHALLLDTNPFVSLLDHYVAGDGRANENVSLTAMHTIWARNHNFHAENLVEAGFEGTPEEVFQAAKMINEAEYARVVYDEFADQLLGGMRGSGSHGHDEYNPDVDARISHEFAAAVYRVGHSLIGETLRVIGPDGQPREVRLFDAFLNPSNAPDVFTAPLPPGYVPQPGYAQLGANAILAGVATQPAEAVDFNIVDAVRNDLVRISADLFAFNVARGRDVGLGSLNQVRADLMASTDPYIREAVGFAGDLRPYVSWEDFQARNGLSNTVIAQFRQAYPDLELTPANREAFVAANPDIEIHVRSNGTEYVSGIDRVDLWVGGLAEQHVNGGVVGQTFWVVLHEQLDRLQEGDRFYYTDRFDNFDFYENIVDGQNFSDIVARNTGLTGLQEEIFAVSDEDEAGGGTGGGDGDEDEDDDGTGTGGGDGPDDEDDGDTVGGGGSGDDGDCDDDGGETTNPGTGGVTTNPGTGGGTTTPGTGWGTTNPGSGGGTTTPPAESTTNLVAGTANGDVLSGTAGADTILGLAGEDNILSGEGADVVRGGDGNDFVDAGGGRDLIFGGASDDDLLAGSGDDMVYGDGGADRILAGAGNDLVTAGTGNDEVMGGEGNDLIVAEAGDGNDRYWGDEMGGGSGVDTLDMSAISANITANLGTGLLGGGNASSGQSGNDTLWGIENFVGGSGSDTITASDAVNVMDGGLGVDTYRFETAAAANGDTIASFQPGDRVDLGAIDANQGMAGNQAFTLASGAAFTGVGQLLVTQETRADGDYTVVSANTDANMATAEFRLSIKGTPAATAADFAL</sequence>
<evidence type="ECO:0000256" key="1">
    <source>
        <dbReference type="ARBA" id="ARBA00004613"/>
    </source>
</evidence>
<evidence type="ECO:0000313" key="6">
    <source>
        <dbReference type="Proteomes" id="UP001055125"/>
    </source>
</evidence>
<dbReference type="Gene3D" id="1.10.640.10">
    <property type="entry name" value="Haem peroxidase domain superfamily, animal type"/>
    <property type="match status" value="2"/>
</dbReference>
<accession>A0ABQ4RZG7</accession>
<comment type="caution">
    <text evidence="5">The sequence shown here is derived from an EMBL/GenBank/DDBJ whole genome shotgun (WGS) entry which is preliminary data.</text>
</comment>
<dbReference type="InterPro" id="IPR019791">
    <property type="entry name" value="Haem_peroxidase_animal"/>
</dbReference>
<dbReference type="PROSITE" id="PS00330">
    <property type="entry name" value="HEMOLYSIN_CALCIUM"/>
    <property type="match status" value="3"/>
</dbReference>
<dbReference type="Pfam" id="PF03098">
    <property type="entry name" value="An_peroxidase"/>
    <property type="match status" value="5"/>
</dbReference>
<dbReference type="SUPFAM" id="SSF48113">
    <property type="entry name" value="Heme-dependent peroxidases"/>
    <property type="match status" value="2"/>
</dbReference>
<evidence type="ECO:0000256" key="2">
    <source>
        <dbReference type="ARBA" id="ARBA00022525"/>
    </source>
</evidence>
<dbReference type="InterPro" id="IPR011049">
    <property type="entry name" value="Serralysin-like_metalloprot_C"/>
</dbReference>
<dbReference type="CDD" id="cd09821">
    <property type="entry name" value="An_peroxidase_bacterial_2"/>
    <property type="match status" value="1"/>
</dbReference>
<gene>
    <name evidence="5" type="ORF">OCOJLMKI_3304</name>
</gene>
<dbReference type="Proteomes" id="UP001055125">
    <property type="component" value="Unassembled WGS sequence"/>
</dbReference>
<keyword evidence="6" id="KW-1185">Reference proteome</keyword>
<comment type="subcellular location">
    <subcellularLocation>
        <location evidence="1">Secreted</location>
    </subcellularLocation>
</comment>
<dbReference type="Pfam" id="PF22825">
    <property type="entry name" value="HpiC1-like"/>
    <property type="match status" value="1"/>
</dbReference>
<reference evidence="5" key="2">
    <citation type="submission" date="2021-08" db="EMBL/GenBank/DDBJ databases">
        <authorList>
            <person name="Tani A."/>
            <person name="Ola A."/>
            <person name="Ogura Y."/>
            <person name="Katsura K."/>
            <person name="Hayashi T."/>
        </authorList>
    </citation>
    <scope>NUCLEOTIDE SEQUENCE</scope>
    <source>
        <strain evidence="5">DSM 19015</strain>
    </source>
</reference>
<organism evidence="5 6">
    <name type="scientific">Methylobacterium iners</name>
    <dbReference type="NCBI Taxonomy" id="418707"/>
    <lineage>
        <taxon>Bacteria</taxon>
        <taxon>Pseudomonadati</taxon>
        <taxon>Pseudomonadota</taxon>
        <taxon>Alphaproteobacteria</taxon>
        <taxon>Hyphomicrobiales</taxon>
        <taxon>Methylobacteriaceae</taxon>
        <taxon>Methylobacterium</taxon>
    </lineage>
</organism>
<dbReference type="InterPro" id="IPR010255">
    <property type="entry name" value="Haem_peroxidase_sf"/>
</dbReference>